<dbReference type="EMBL" id="FOVR01000010">
    <property type="protein sequence ID" value="SFO64495.1"/>
    <property type="molecule type" value="Genomic_DNA"/>
</dbReference>
<dbReference type="AlphaFoldDB" id="A0A1I5IV87"/>
<protein>
    <recommendedName>
        <fullName evidence="9">TRAP transporter small permease protein</fullName>
    </recommendedName>
</protein>
<evidence type="ECO:0000256" key="3">
    <source>
        <dbReference type="ARBA" id="ARBA00022475"/>
    </source>
</evidence>
<feature type="transmembrane region" description="Helical" evidence="9">
    <location>
        <begin position="80"/>
        <end position="100"/>
    </location>
</feature>
<evidence type="ECO:0000313" key="12">
    <source>
        <dbReference type="Proteomes" id="UP000199236"/>
    </source>
</evidence>
<evidence type="ECO:0000256" key="6">
    <source>
        <dbReference type="ARBA" id="ARBA00022989"/>
    </source>
</evidence>
<comment type="function">
    <text evidence="9">Part of the tripartite ATP-independent periplasmic (TRAP) transport system.</text>
</comment>
<comment type="subcellular location">
    <subcellularLocation>
        <location evidence="1 9">Cell inner membrane</location>
        <topology evidence="1 9">Multi-pass membrane protein</topology>
    </subcellularLocation>
</comment>
<dbReference type="GO" id="GO:0015740">
    <property type="term" value="P:C4-dicarboxylate transport"/>
    <property type="evidence" value="ECO:0007669"/>
    <property type="project" value="TreeGrafter"/>
</dbReference>
<feature type="transmembrane region" description="Helical" evidence="9">
    <location>
        <begin position="120"/>
        <end position="141"/>
    </location>
</feature>
<reference evidence="11 12" key="1">
    <citation type="submission" date="2016-10" db="EMBL/GenBank/DDBJ databases">
        <authorList>
            <person name="de Groot N.N."/>
        </authorList>
    </citation>
    <scope>NUCLEOTIDE SEQUENCE [LARGE SCALE GENOMIC DNA]</scope>
    <source>
        <strain evidence="11 12">CGMCC 1.9157</strain>
    </source>
</reference>
<evidence type="ECO:0000256" key="8">
    <source>
        <dbReference type="ARBA" id="ARBA00038436"/>
    </source>
</evidence>
<evidence type="ECO:0000256" key="1">
    <source>
        <dbReference type="ARBA" id="ARBA00004429"/>
    </source>
</evidence>
<dbReference type="Pfam" id="PF04290">
    <property type="entry name" value="DctQ"/>
    <property type="match status" value="1"/>
</dbReference>
<gene>
    <name evidence="11" type="ORF">SAMN04488056_1103</name>
</gene>
<feature type="domain" description="Tripartite ATP-independent periplasmic transporters DctQ component" evidence="10">
    <location>
        <begin position="19"/>
        <end position="148"/>
    </location>
</feature>
<dbReference type="RefSeq" id="WP_090074156.1">
    <property type="nucleotide sequence ID" value="NZ_FOVR01000010.1"/>
</dbReference>
<keyword evidence="12" id="KW-1185">Reference proteome</keyword>
<dbReference type="STRING" id="655353.SAMN04488056_1103"/>
<dbReference type="InterPro" id="IPR055348">
    <property type="entry name" value="DctQ"/>
</dbReference>
<evidence type="ECO:0000256" key="2">
    <source>
        <dbReference type="ARBA" id="ARBA00022448"/>
    </source>
</evidence>
<evidence type="ECO:0000256" key="4">
    <source>
        <dbReference type="ARBA" id="ARBA00022519"/>
    </source>
</evidence>
<evidence type="ECO:0000256" key="9">
    <source>
        <dbReference type="RuleBase" id="RU369079"/>
    </source>
</evidence>
<dbReference type="GO" id="GO:0022857">
    <property type="term" value="F:transmembrane transporter activity"/>
    <property type="evidence" value="ECO:0007669"/>
    <property type="project" value="UniProtKB-UniRule"/>
</dbReference>
<dbReference type="OrthoDB" id="4964541at2"/>
<keyword evidence="4 9" id="KW-0997">Cell inner membrane</keyword>
<keyword evidence="3" id="KW-1003">Cell membrane</keyword>
<name>A0A1I5IV87_9HYPH</name>
<dbReference type="InterPro" id="IPR007387">
    <property type="entry name" value="TRAP_DctQ"/>
</dbReference>
<keyword evidence="5 9" id="KW-0812">Transmembrane</keyword>
<evidence type="ECO:0000256" key="5">
    <source>
        <dbReference type="ARBA" id="ARBA00022692"/>
    </source>
</evidence>
<comment type="caution">
    <text evidence="9">Lacks conserved residue(s) required for the propagation of feature annotation.</text>
</comment>
<evidence type="ECO:0000256" key="7">
    <source>
        <dbReference type="ARBA" id="ARBA00023136"/>
    </source>
</evidence>
<comment type="subunit">
    <text evidence="9">The complex comprises the extracytoplasmic solute receptor protein and the two transmembrane proteins.</text>
</comment>
<evidence type="ECO:0000259" key="10">
    <source>
        <dbReference type="Pfam" id="PF04290"/>
    </source>
</evidence>
<sequence length="165" mass="18634">MSITRRIFTILLGLPLAYLVLATSYSVFMRYWMESPILWMEETSGLAMIWVVMIGAMCAERDRENLSIAFLTDLMGEKTRLICSVVISLISIGLLLYIAYLGHSLAERVAFKLTGVLKISWYWIDIAVPVGMIGSAVFVAINMVKKIRGYEDHEHQDHNKEGEAA</sequence>
<dbReference type="PANTHER" id="PTHR35011">
    <property type="entry name" value="2,3-DIKETO-L-GULONATE TRAP TRANSPORTER SMALL PERMEASE PROTEIN YIAM"/>
    <property type="match status" value="1"/>
</dbReference>
<dbReference type="Proteomes" id="UP000199236">
    <property type="component" value="Unassembled WGS sequence"/>
</dbReference>
<keyword evidence="2 9" id="KW-0813">Transport</keyword>
<evidence type="ECO:0000313" key="11">
    <source>
        <dbReference type="EMBL" id="SFO64495.1"/>
    </source>
</evidence>
<organism evidence="11 12">
    <name type="scientific">Cohaesibacter marisflavi</name>
    <dbReference type="NCBI Taxonomy" id="655353"/>
    <lineage>
        <taxon>Bacteria</taxon>
        <taxon>Pseudomonadati</taxon>
        <taxon>Pseudomonadota</taxon>
        <taxon>Alphaproteobacteria</taxon>
        <taxon>Hyphomicrobiales</taxon>
        <taxon>Cohaesibacteraceae</taxon>
    </lineage>
</organism>
<keyword evidence="6 9" id="KW-1133">Transmembrane helix</keyword>
<feature type="transmembrane region" description="Helical" evidence="9">
    <location>
        <begin position="38"/>
        <end position="59"/>
    </location>
</feature>
<dbReference type="PANTHER" id="PTHR35011:SF5">
    <property type="entry name" value="SIALIC ACID TRAP TRANSPORTER SMALL PERMEASE PROTEIN SIAQ"/>
    <property type="match status" value="1"/>
</dbReference>
<keyword evidence="7 9" id="KW-0472">Membrane</keyword>
<comment type="similarity">
    <text evidence="8 9">Belongs to the TRAP transporter small permease family.</text>
</comment>
<accession>A0A1I5IV87</accession>
<dbReference type="GO" id="GO:0005886">
    <property type="term" value="C:plasma membrane"/>
    <property type="evidence" value="ECO:0007669"/>
    <property type="project" value="UniProtKB-SubCell"/>
</dbReference>
<proteinExistence type="inferred from homology"/>